<dbReference type="AlphaFoldDB" id="A0A8S4F488"/>
<dbReference type="EMBL" id="CAJHNJ030000028">
    <property type="protein sequence ID" value="CAG9123019.1"/>
    <property type="molecule type" value="Genomic_DNA"/>
</dbReference>
<dbReference type="Pfam" id="PF03564">
    <property type="entry name" value="DUF1759"/>
    <property type="match status" value="1"/>
</dbReference>
<evidence type="ECO:0000313" key="2">
    <source>
        <dbReference type="Proteomes" id="UP000653454"/>
    </source>
</evidence>
<dbReference type="InterPro" id="IPR005312">
    <property type="entry name" value="DUF1759"/>
</dbReference>
<name>A0A8S4F488_PLUXY</name>
<evidence type="ECO:0000313" key="1">
    <source>
        <dbReference type="EMBL" id="CAG9123019.1"/>
    </source>
</evidence>
<accession>A0A8S4F488</accession>
<reference evidence="1" key="1">
    <citation type="submission" date="2020-11" db="EMBL/GenBank/DDBJ databases">
        <authorList>
            <person name="Whiteford S."/>
        </authorList>
    </citation>
    <scope>NUCLEOTIDE SEQUENCE</scope>
</reference>
<dbReference type="Proteomes" id="UP000653454">
    <property type="component" value="Unassembled WGS sequence"/>
</dbReference>
<protein>
    <submittedName>
        <fullName evidence="1">(diamondback moth) hypothetical protein</fullName>
    </submittedName>
</protein>
<dbReference type="PANTHER" id="PTHR47331">
    <property type="entry name" value="PHD-TYPE DOMAIN-CONTAINING PROTEIN"/>
    <property type="match status" value="1"/>
</dbReference>
<proteinExistence type="predicted"/>
<sequence length="410" mass="47187">MEAILLRQENRYETLIKAERNYKKTSKERLKPTYIEARLENLEVLWTEFKGDHLEIVTGMSRDEKKESEYFESDFYEQVKDLYISYKSLMKEHLKQLVPNQNVSAPAQSQPTGTAGVSCDVKLPRIQLPTFKGGYDEWPAFHDLFLKLIHENTLLSNVQKLHYLKSSLTGEPENLLRNLPTTDANYDEAWKQLKRRYDNKRYNVNEIFKRLFNQKAINSASSTAIKLLLDTTTSCLKSLDNIGVSTSSWDSIVSYIVLSKLDQESRKQWEYQLSVSLSDELPTWAQLVDFLECRFRALEMVDSSDTYNVKPSCYNAKQSSSSLKQKSFHATTSSVPEEKKDNNNSISCGLCLGQHWLYQCKQFGKQSPQERVSVVESKRLCFNCLSPTHAGPSRSRVPSILCYRVNSSVT</sequence>
<organism evidence="1 2">
    <name type="scientific">Plutella xylostella</name>
    <name type="common">Diamondback moth</name>
    <name type="synonym">Plutella maculipennis</name>
    <dbReference type="NCBI Taxonomy" id="51655"/>
    <lineage>
        <taxon>Eukaryota</taxon>
        <taxon>Metazoa</taxon>
        <taxon>Ecdysozoa</taxon>
        <taxon>Arthropoda</taxon>
        <taxon>Hexapoda</taxon>
        <taxon>Insecta</taxon>
        <taxon>Pterygota</taxon>
        <taxon>Neoptera</taxon>
        <taxon>Endopterygota</taxon>
        <taxon>Lepidoptera</taxon>
        <taxon>Glossata</taxon>
        <taxon>Ditrysia</taxon>
        <taxon>Yponomeutoidea</taxon>
        <taxon>Plutellidae</taxon>
        <taxon>Plutella</taxon>
    </lineage>
</organism>
<dbReference type="PANTHER" id="PTHR47331:SF5">
    <property type="entry name" value="RIBONUCLEASE H"/>
    <property type="match status" value="1"/>
</dbReference>
<comment type="caution">
    <text evidence="1">The sequence shown here is derived from an EMBL/GenBank/DDBJ whole genome shotgun (WGS) entry which is preliminary data.</text>
</comment>
<gene>
    <name evidence="1" type="ORF">PLXY2_LOCUS7816</name>
</gene>
<keyword evidence="2" id="KW-1185">Reference proteome</keyword>